<keyword evidence="2" id="KW-1185">Reference proteome</keyword>
<accession>A0A6H5J1X2</accession>
<gene>
    <name evidence="1" type="ORF">TBRA_LOCUS15991</name>
</gene>
<organism evidence="1 2">
    <name type="scientific">Trichogramma brassicae</name>
    <dbReference type="NCBI Taxonomy" id="86971"/>
    <lineage>
        <taxon>Eukaryota</taxon>
        <taxon>Metazoa</taxon>
        <taxon>Ecdysozoa</taxon>
        <taxon>Arthropoda</taxon>
        <taxon>Hexapoda</taxon>
        <taxon>Insecta</taxon>
        <taxon>Pterygota</taxon>
        <taxon>Neoptera</taxon>
        <taxon>Endopterygota</taxon>
        <taxon>Hymenoptera</taxon>
        <taxon>Apocrita</taxon>
        <taxon>Proctotrupomorpha</taxon>
        <taxon>Chalcidoidea</taxon>
        <taxon>Trichogrammatidae</taxon>
        <taxon>Trichogramma</taxon>
    </lineage>
</organism>
<sequence length="214" mass="23902">MVLPDSKISATAALAACSRLKRLTRDQTATYAFVTLRTSNHYGFTETYAESFAYLSRRKTQASEPRNSRIVAQLTVGSLKKPPVHGNWARVLILNSGGDASLGYHAENGLRSGTTTIERWHRADRYQAELLKRASHSLDGRVKMVFDLPQVLGQGPQGDVVCEADDLNVASEVKAQKGVEEPVSMSESFRRSYRWLWVLSWCDRGDQNIELCIP</sequence>
<dbReference type="AlphaFoldDB" id="A0A6H5J1X2"/>
<evidence type="ECO:0000313" key="1">
    <source>
        <dbReference type="EMBL" id="CAB0044403.1"/>
    </source>
</evidence>
<name>A0A6H5J1X2_9HYME</name>
<dbReference type="Proteomes" id="UP000479190">
    <property type="component" value="Unassembled WGS sequence"/>
</dbReference>
<dbReference type="EMBL" id="CADCXV010001446">
    <property type="protein sequence ID" value="CAB0044403.1"/>
    <property type="molecule type" value="Genomic_DNA"/>
</dbReference>
<reference evidence="1 2" key="1">
    <citation type="submission" date="2020-02" db="EMBL/GenBank/DDBJ databases">
        <authorList>
            <person name="Ferguson B K."/>
        </authorList>
    </citation>
    <scope>NUCLEOTIDE SEQUENCE [LARGE SCALE GENOMIC DNA]</scope>
</reference>
<proteinExistence type="predicted"/>
<protein>
    <submittedName>
        <fullName evidence="1">Uncharacterized protein</fullName>
    </submittedName>
</protein>
<evidence type="ECO:0000313" key="2">
    <source>
        <dbReference type="Proteomes" id="UP000479190"/>
    </source>
</evidence>